<keyword evidence="1" id="KW-0472">Membrane</keyword>
<protein>
    <submittedName>
        <fullName evidence="2">Uncharacterized protein</fullName>
    </submittedName>
</protein>
<organism evidence="2 3">
    <name type="scientific">Centaurea solstitialis</name>
    <name type="common">yellow star-thistle</name>
    <dbReference type="NCBI Taxonomy" id="347529"/>
    <lineage>
        <taxon>Eukaryota</taxon>
        <taxon>Viridiplantae</taxon>
        <taxon>Streptophyta</taxon>
        <taxon>Embryophyta</taxon>
        <taxon>Tracheophyta</taxon>
        <taxon>Spermatophyta</taxon>
        <taxon>Magnoliopsida</taxon>
        <taxon>eudicotyledons</taxon>
        <taxon>Gunneridae</taxon>
        <taxon>Pentapetalae</taxon>
        <taxon>asterids</taxon>
        <taxon>campanulids</taxon>
        <taxon>Asterales</taxon>
        <taxon>Asteraceae</taxon>
        <taxon>Carduoideae</taxon>
        <taxon>Cardueae</taxon>
        <taxon>Centaureinae</taxon>
        <taxon>Centaurea</taxon>
    </lineage>
</organism>
<name>A0AA38WT81_9ASTR</name>
<accession>A0AA38WT81</accession>
<keyword evidence="1" id="KW-0812">Transmembrane</keyword>
<evidence type="ECO:0000256" key="1">
    <source>
        <dbReference type="SAM" id="Phobius"/>
    </source>
</evidence>
<reference evidence="2" key="1">
    <citation type="submission" date="2023-03" db="EMBL/GenBank/DDBJ databases">
        <title>Chromosome-scale reference genome and RAD-based genetic map of yellow starthistle (Centaurea solstitialis) reveal putative structural variation and QTLs associated with invader traits.</title>
        <authorList>
            <person name="Reatini B."/>
            <person name="Cang F.A."/>
            <person name="Jiang Q."/>
            <person name="Mckibben M.T.W."/>
            <person name="Barker M.S."/>
            <person name="Rieseberg L.H."/>
            <person name="Dlugosch K.M."/>
        </authorList>
    </citation>
    <scope>NUCLEOTIDE SEQUENCE</scope>
    <source>
        <strain evidence="2">CAN-66</strain>
        <tissue evidence="2">Leaf</tissue>
    </source>
</reference>
<gene>
    <name evidence="2" type="ORF">OSB04_007351</name>
</gene>
<sequence>MSTSLSFLVYAPVLPRRQRKQKRCSELQIRAQSLRDEALTIIAYRFLLCKPLVSCPLTLFKYFFITGRPSNLVDSNMEILKNRIEVMRTKERLERNCRPSGWDYTSSYIRKPKKQPEYPQIALICGTSSLSILVGTTLLCVFSVIAHLNP</sequence>
<evidence type="ECO:0000313" key="3">
    <source>
        <dbReference type="Proteomes" id="UP001172457"/>
    </source>
</evidence>
<dbReference type="PANTHER" id="PTHR38225">
    <property type="entry name" value="PROTEIN, PUTATIVE-RELATED"/>
    <property type="match status" value="1"/>
</dbReference>
<keyword evidence="3" id="KW-1185">Reference proteome</keyword>
<evidence type="ECO:0000313" key="2">
    <source>
        <dbReference type="EMBL" id="KAJ9562191.1"/>
    </source>
</evidence>
<proteinExistence type="predicted"/>
<keyword evidence="1" id="KW-1133">Transmembrane helix</keyword>
<dbReference type="AlphaFoldDB" id="A0AA38WT81"/>
<comment type="caution">
    <text evidence="2">The sequence shown here is derived from an EMBL/GenBank/DDBJ whole genome shotgun (WGS) entry which is preliminary data.</text>
</comment>
<dbReference type="PANTHER" id="PTHR38225:SF4">
    <property type="entry name" value="PROTEIN, PUTATIVE-RELATED"/>
    <property type="match status" value="1"/>
</dbReference>
<feature type="transmembrane region" description="Helical" evidence="1">
    <location>
        <begin position="121"/>
        <end position="148"/>
    </location>
</feature>
<dbReference type="EMBL" id="JARYMX010000002">
    <property type="protein sequence ID" value="KAJ9562191.1"/>
    <property type="molecule type" value="Genomic_DNA"/>
</dbReference>
<dbReference type="Proteomes" id="UP001172457">
    <property type="component" value="Chromosome 2"/>
</dbReference>